<organism evidence="1 2">
    <name type="scientific">Linum tenue</name>
    <dbReference type="NCBI Taxonomy" id="586396"/>
    <lineage>
        <taxon>Eukaryota</taxon>
        <taxon>Viridiplantae</taxon>
        <taxon>Streptophyta</taxon>
        <taxon>Embryophyta</taxon>
        <taxon>Tracheophyta</taxon>
        <taxon>Spermatophyta</taxon>
        <taxon>Magnoliopsida</taxon>
        <taxon>eudicotyledons</taxon>
        <taxon>Gunneridae</taxon>
        <taxon>Pentapetalae</taxon>
        <taxon>rosids</taxon>
        <taxon>fabids</taxon>
        <taxon>Malpighiales</taxon>
        <taxon>Linaceae</taxon>
        <taxon>Linum</taxon>
    </lineage>
</organism>
<accession>A0AAV0L520</accession>
<evidence type="ECO:0000313" key="2">
    <source>
        <dbReference type="Proteomes" id="UP001154282"/>
    </source>
</evidence>
<proteinExistence type="predicted"/>
<comment type="caution">
    <text evidence="1">The sequence shown here is derived from an EMBL/GenBank/DDBJ whole genome shotgun (WGS) entry which is preliminary data.</text>
</comment>
<protein>
    <submittedName>
        <fullName evidence="1">Uncharacterized protein</fullName>
    </submittedName>
</protein>
<dbReference type="EMBL" id="CAMGYJ010000006">
    <property type="protein sequence ID" value="CAI0428143.1"/>
    <property type="molecule type" value="Genomic_DNA"/>
</dbReference>
<reference evidence="1" key="1">
    <citation type="submission" date="2022-08" db="EMBL/GenBank/DDBJ databases">
        <authorList>
            <person name="Gutierrez-Valencia J."/>
        </authorList>
    </citation>
    <scope>NUCLEOTIDE SEQUENCE</scope>
</reference>
<keyword evidence="2" id="KW-1185">Reference proteome</keyword>
<evidence type="ECO:0000313" key="1">
    <source>
        <dbReference type="EMBL" id="CAI0428143.1"/>
    </source>
</evidence>
<gene>
    <name evidence="1" type="ORF">LITE_LOCUS21522</name>
</gene>
<dbReference type="Proteomes" id="UP001154282">
    <property type="component" value="Unassembled WGS sequence"/>
</dbReference>
<sequence>MLVFKSPYRLHLLYIEKEEESLDMNASLYKETLNKKTEEEGRRRCRCLLGAMADCFERVTTHFPEDKRRSIGCRICMLHRIDRS</sequence>
<dbReference type="AlphaFoldDB" id="A0AAV0L520"/>
<name>A0AAV0L520_9ROSI</name>